<accession>A0A366WLX1</accession>
<gene>
    <name evidence="2" type="ORF">DS909_21995</name>
</gene>
<dbReference type="CDD" id="cd08653">
    <property type="entry name" value="FMT_core_like_3"/>
    <property type="match status" value="1"/>
</dbReference>
<dbReference type="AlphaFoldDB" id="A0A366WLX1"/>
<dbReference type="GO" id="GO:0016740">
    <property type="term" value="F:transferase activity"/>
    <property type="evidence" value="ECO:0007669"/>
    <property type="project" value="UniProtKB-KW"/>
</dbReference>
<dbReference type="InterPro" id="IPR036477">
    <property type="entry name" value="Formyl_transf_N_sf"/>
</dbReference>
<feature type="domain" description="Formyl transferase N-terminal" evidence="1">
    <location>
        <begin position="82"/>
        <end position="194"/>
    </location>
</feature>
<sequence>MSLIVITGDHPRHKYLANQLAEAGLLSGWVIERRKPFMPEAPAGLGDDLTRLFNLHFKRREEAEERFFGTPSVPKDLRVLDVTPETLNDVATRDFIRAGNPNLVLSYGCHKLTDQLIAEAGCTFWNTHGGFSPQYRGVTTHFWPSYMLEPQMTGVTMHETTSHIDGGAVIHQNAALELHAEDGLHDLAARTVKAYADEIPALLGKALQGDLPAGQPQKTSGKIWIGSDWRPEHLRLIYDTYEDRISAAALRGEIEGRVPTCVSLLKG</sequence>
<reference evidence="2 3" key="1">
    <citation type="submission" date="2018-07" db="EMBL/GenBank/DDBJ databases">
        <title>Modular assembly of carbohydrate-degrading microbial communities in the ocean.</title>
        <authorList>
            <person name="Enke T.N."/>
            <person name="Datta M.S."/>
            <person name="Schwartzman J.A."/>
            <person name="Cermak N."/>
            <person name="Schmitz D.A."/>
            <person name="Barrere J."/>
            <person name="Cordero O.X."/>
        </authorList>
    </citation>
    <scope>NUCLEOTIDE SEQUENCE [LARGE SCALE GENOMIC DNA]</scope>
    <source>
        <strain evidence="2 3">C3M10</strain>
    </source>
</reference>
<evidence type="ECO:0000313" key="2">
    <source>
        <dbReference type="EMBL" id="RBW50293.1"/>
    </source>
</evidence>
<proteinExistence type="predicted"/>
<evidence type="ECO:0000313" key="3">
    <source>
        <dbReference type="Proteomes" id="UP000252706"/>
    </source>
</evidence>
<dbReference type="SUPFAM" id="SSF53328">
    <property type="entry name" value="Formyltransferase"/>
    <property type="match status" value="1"/>
</dbReference>
<dbReference type="InterPro" id="IPR002376">
    <property type="entry name" value="Formyl_transf_N"/>
</dbReference>
<dbReference type="Gene3D" id="3.40.50.170">
    <property type="entry name" value="Formyl transferase, N-terminal domain"/>
    <property type="match status" value="1"/>
</dbReference>
<protein>
    <submittedName>
        <fullName evidence="2">Methionyl-tRNA formyltransferase</fullName>
    </submittedName>
</protein>
<dbReference type="Pfam" id="PF00551">
    <property type="entry name" value="Formyl_trans_N"/>
    <property type="match status" value="1"/>
</dbReference>
<dbReference type="Proteomes" id="UP000252706">
    <property type="component" value="Unassembled WGS sequence"/>
</dbReference>
<organism evidence="2 3">
    <name type="scientific">Phaeobacter gallaeciensis</name>
    <dbReference type="NCBI Taxonomy" id="60890"/>
    <lineage>
        <taxon>Bacteria</taxon>
        <taxon>Pseudomonadati</taxon>
        <taxon>Pseudomonadota</taxon>
        <taxon>Alphaproteobacteria</taxon>
        <taxon>Rhodobacterales</taxon>
        <taxon>Roseobacteraceae</taxon>
        <taxon>Phaeobacter</taxon>
    </lineage>
</organism>
<comment type="caution">
    <text evidence="2">The sequence shown here is derived from an EMBL/GenBank/DDBJ whole genome shotgun (WGS) entry which is preliminary data.</text>
</comment>
<dbReference type="OrthoDB" id="5355061at2"/>
<keyword evidence="2" id="KW-0808">Transferase</keyword>
<dbReference type="RefSeq" id="WP_113825739.1">
    <property type="nucleotide sequence ID" value="NZ_QOCE01000052.1"/>
</dbReference>
<name>A0A366WLX1_9RHOB</name>
<dbReference type="EMBL" id="QOCE01000052">
    <property type="protein sequence ID" value="RBW50293.1"/>
    <property type="molecule type" value="Genomic_DNA"/>
</dbReference>
<evidence type="ECO:0000259" key="1">
    <source>
        <dbReference type="Pfam" id="PF00551"/>
    </source>
</evidence>